<dbReference type="Pfam" id="PF03534">
    <property type="entry name" value="SpvB"/>
    <property type="match status" value="1"/>
</dbReference>
<dbReference type="InterPro" id="IPR006530">
    <property type="entry name" value="YD"/>
</dbReference>
<evidence type="ECO:0000256" key="2">
    <source>
        <dbReference type="ARBA" id="ARBA00022525"/>
    </source>
</evidence>
<dbReference type="PANTHER" id="PTHR32305:SF15">
    <property type="entry name" value="PROTEIN RHSA-RELATED"/>
    <property type="match status" value="1"/>
</dbReference>
<evidence type="ECO:0000313" key="6">
    <source>
        <dbReference type="Proteomes" id="UP000257030"/>
    </source>
</evidence>
<comment type="caution">
    <text evidence="5">The sequence shown here is derived from an EMBL/GenBank/DDBJ whole genome shotgun (WGS) entry which is preliminary data.</text>
</comment>
<keyword evidence="3" id="KW-0843">Virulence</keyword>
<evidence type="ECO:0000256" key="1">
    <source>
        <dbReference type="ARBA" id="ARBA00004613"/>
    </source>
</evidence>
<proteinExistence type="predicted"/>
<evidence type="ECO:0000256" key="4">
    <source>
        <dbReference type="SAM" id="SignalP"/>
    </source>
</evidence>
<dbReference type="InterPro" id="IPR003284">
    <property type="entry name" value="Sal_SpvB"/>
</dbReference>
<dbReference type="GO" id="GO:0005576">
    <property type="term" value="C:extracellular region"/>
    <property type="evidence" value="ECO:0007669"/>
    <property type="project" value="UniProtKB-SubCell"/>
</dbReference>
<dbReference type="OrthoDB" id="6225685at2"/>
<keyword evidence="4" id="KW-0732">Signal</keyword>
<dbReference type="NCBIfam" id="TIGR03696">
    <property type="entry name" value="Rhs_assc_core"/>
    <property type="match status" value="1"/>
</dbReference>
<organism evidence="5 6">
    <name type="scientific">Chryseobacterium elymi</name>
    <dbReference type="NCBI Taxonomy" id="395936"/>
    <lineage>
        <taxon>Bacteria</taxon>
        <taxon>Pseudomonadati</taxon>
        <taxon>Bacteroidota</taxon>
        <taxon>Flavobacteriia</taxon>
        <taxon>Flavobacteriales</taxon>
        <taxon>Weeksellaceae</taxon>
        <taxon>Chryseobacterium group</taxon>
        <taxon>Chryseobacterium</taxon>
    </lineage>
</organism>
<comment type="subcellular location">
    <subcellularLocation>
        <location evidence="1">Secreted</location>
    </subcellularLocation>
</comment>
<gene>
    <name evidence="5" type="ORF">DRF60_06330</name>
</gene>
<evidence type="ECO:0000313" key="5">
    <source>
        <dbReference type="EMBL" id="REC79436.1"/>
    </source>
</evidence>
<dbReference type="Proteomes" id="UP000257030">
    <property type="component" value="Unassembled WGS sequence"/>
</dbReference>
<evidence type="ECO:0000256" key="3">
    <source>
        <dbReference type="ARBA" id="ARBA00023026"/>
    </source>
</evidence>
<dbReference type="PANTHER" id="PTHR32305">
    <property type="match status" value="1"/>
</dbReference>
<feature type="chain" id="PRO_5017756614" evidence="4">
    <location>
        <begin position="29"/>
        <end position="2121"/>
    </location>
</feature>
<keyword evidence="2" id="KW-0964">Secreted</keyword>
<dbReference type="RefSeq" id="WP_116011259.1">
    <property type="nucleotide sequence ID" value="NZ_QNUH01000004.1"/>
</dbReference>
<dbReference type="SUPFAM" id="SSF69318">
    <property type="entry name" value="Integrin alpha N-terminal domain"/>
    <property type="match status" value="1"/>
</dbReference>
<dbReference type="EMBL" id="QNUH01000004">
    <property type="protein sequence ID" value="REC79436.1"/>
    <property type="molecule type" value="Genomic_DNA"/>
</dbReference>
<dbReference type="Gene3D" id="2.180.10.10">
    <property type="entry name" value="RHS repeat-associated core"/>
    <property type="match status" value="2"/>
</dbReference>
<dbReference type="NCBIfam" id="TIGR01643">
    <property type="entry name" value="YD_repeat_2x"/>
    <property type="match status" value="1"/>
</dbReference>
<dbReference type="GO" id="GO:0005737">
    <property type="term" value="C:cytoplasm"/>
    <property type="evidence" value="ECO:0007669"/>
    <property type="project" value="InterPro"/>
</dbReference>
<dbReference type="InterPro" id="IPR022385">
    <property type="entry name" value="Rhs_assc_core"/>
</dbReference>
<feature type="signal peptide" evidence="4">
    <location>
        <begin position="1"/>
        <end position="28"/>
    </location>
</feature>
<reference evidence="5 6" key="1">
    <citation type="journal article" date="2010" name="Syst. Appl. Microbiol.">
        <title>Four new species of Chryseobacterium from the rhizosphere of coastal sand dune plants, Chryseobacterium elymi sp. nov., Chryseobacterium hagamense sp. nov., Chryseobacterium lathyri sp. nov. and Chryseobacterium rhizosphaerae sp. nov.</title>
        <authorList>
            <person name="Cho S.H."/>
            <person name="Lee K.S."/>
            <person name="Shin D.S."/>
            <person name="Han J.H."/>
            <person name="Park K.S."/>
            <person name="Lee C.H."/>
            <person name="Park K.H."/>
            <person name="Kim S.B."/>
        </authorList>
    </citation>
    <scope>NUCLEOTIDE SEQUENCE [LARGE SCALE GENOMIC DNA]</scope>
    <source>
        <strain evidence="5 6">KCTC 22547</strain>
    </source>
</reference>
<protein>
    <submittedName>
        <fullName evidence="5">Type IV secretion protein Rhs</fullName>
    </submittedName>
</protein>
<dbReference type="InterPro" id="IPR028994">
    <property type="entry name" value="Integrin_alpha_N"/>
</dbReference>
<name>A0A3D9DNF1_9FLAO</name>
<dbReference type="InterPro" id="IPR050708">
    <property type="entry name" value="T6SS_VgrG/RHS"/>
</dbReference>
<accession>A0A3D9DNF1</accession>
<sequence>MKKYNLKKIQLFFSFILSFISVLCFSQAPPKFHDTEGNIEVTRTGQLQFSLPIAVPPGIKDVTPKISLVYTSESGNGIAGYGWSISGITAITRITKTIENAEEVKGIQFNYSDYYSFNGQRLILKSGEYGKDGAEYVTEKYSNIKIKSVGSVTLGQAWLGPDHWEITFEDGSQALYGIGLDGKTSTEYNISEWKDAQGNYITYSYSPGNHITILDAVEWGGNKDLNKPHMNAIRFTYSDRHLKEESYIQGLKYYQTKILSEVKVTTDFNQFRRYSIEYTNNGTSYQFANKIIEYNANNESANEVTLNYPPYVNSSYAEYPAEPEPFNDVKLVGDFNGDSYLDFLMNNGKVKLGAFNETFSTVSTGKVFAGNAKVVNTLLDEQGQVYNGNGIVEYKDSKVLCYIFRDNTFVKVFERNLALGSPDDIITLEVGDLDGDGIPDLFIDDGDQGSFNTKALVDLKNPNAGFHYIISSINDSLYPDQHYTDIDGDGKVEIISVSGSKYTVFEFVKYDATHYEKKIRFSGNLLETKDPEFPVLYGDYNGDGKLDFTIPITDNAIGKPDDWRFYIGTDKGFVPFLKKEFFTYRKFQKEMTGNYAKYAKQYFFSVTDMNKDGKSDVVQVFSYNQINPFQANGYREFGYIVSAKMANGSEIDGTPNFTANWSFQSPLYGTPDITDLTLFSPLTNPIKSGNNYYNVFLYWKENLKKIKGPTPLSELARVSSITQGGVTTSVEYLEVVPNNTSNSSFYKKEKNEFYPYYSLSRADQAFAVSQLKQEGRKQDFRYRGLSGNLHEKQMIGYHQIARSSWYADGYENTKIWSGSEIDLLKDGIPVKNWSIRTNNENNIFPIDISENNTQLLSFEGVTYKIDKLVNGQVVTTVPPAYKTQVVTAVVPISTKTKDFLTGVFTDQTTTYENYYLPSQTVTNTNNGYAVSTTEFDYEHNLAGIGKNYYVGRPSNKLEMLEAYGDTQKNFTTYAYDNNLLRTSTYFPGSDATKAIVEKYGYDGFGNITSTTTTSGIDGNSKTESVVYDQQGRFLVKRTDNLGLETVFTHNAWGQMLMKTDPDNNTITNTYDGWGKLMSVVSSLLGTTTYQYEKDNLYNVTITRTDSDGGVSKTLTDKLGREYKTSTKAFGQGQYVSKETQYDILGRKINESEPYFEGQSASQWNTFTYDDTVFPAKVNAIAFTGKKTETTTSGLTSTVKETNPADYGRITSQTMDALGNIISSTDKGGTVQFSYNAAGQQIQAKYAENIVTTKYDDWGNKIQMEDPSNGVYQYEYLGYMGALSRIVSPKGEKIYKYNNLGQLISQIEKSNPGNETEKIITFSYDSKGRIDQKTGTSNGKKYIYTRKYDPQGRVISSTQTTPEAYFYDKSIVYDSNGRVRSYEKELQSSGIITKASIENIYSPWNGELYQVKDKATGKVLWELQETNAKSKVLKAKLGTSGVTNTYDAAGMLQEIKHLSATSVPIIHVQYSFNAIKNELNFRKNVLFDISESFRYDDNNRLVNWTDPVTGVIPSANRNIYDVKGRIMENDHIGTIKFENAGKIYQPSGMTLNNNGVQNYDHDLVQTVLYNENNDPVFIDGEKGDVAFQYGLSAMRQRATYGGNFGSDHDGLFTKIYSEEGSFEVVKNNATGKEKHIIYIGGSPYESDIVYLKDFDVTIPYYRFLHKDYLGSILAISAENGRPFERRHFDAWGNFTHFQKGTGAIVTDKNVINSTLFLIDRGYTSHEHFSEVGIIHMNGRLYDPLLRRFLNADEHIQAPFNTQNYNRYGYVMNNPLMYNDPNGEFVWIVAGAVIGAYVTGVKANGSWNPVKWNWGATWGKIAMGGAIGAFTGGVGTVVGASALTAAATAGIQGGVLGGAIAGAAGGAAAGAINGFATAVMFGEDVVQGTFMGGLTGAAMGGAIGGVAGGIQRAVANARAVTTGAPQGTILKNAPIEVGRTQWTLNNTPKTTTVGATPAPKGNLVIGDINGGIKEVTGYQIVDEGVSSIPIYKDTPNPKFSNLGQETFPKVFRSNEQLVSQAAVRAENAIGGTGRFAGTAKHTYATTFIKKYQGMYGNRGMEVNKYFNRAFGKGYLDVHDTSNGVIYDFKFGKPVMGTSQFNKYNNTFGQPIRIVDRYGNIIVR</sequence>
<keyword evidence="6" id="KW-1185">Reference proteome</keyword>